<comment type="caution">
    <text evidence="1">The sequence shown here is derived from an EMBL/GenBank/DDBJ whole genome shotgun (WGS) entry which is preliminary data.</text>
</comment>
<keyword evidence="2" id="KW-1185">Reference proteome</keyword>
<protein>
    <submittedName>
        <fullName evidence="1">Uncharacterized protein</fullName>
    </submittedName>
</protein>
<proteinExistence type="predicted"/>
<organism evidence="1 2">
    <name type="scientific">Puia dinghuensis</name>
    <dbReference type="NCBI Taxonomy" id="1792502"/>
    <lineage>
        <taxon>Bacteria</taxon>
        <taxon>Pseudomonadati</taxon>
        <taxon>Bacteroidota</taxon>
        <taxon>Chitinophagia</taxon>
        <taxon>Chitinophagales</taxon>
        <taxon>Chitinophagaceae</taxon>
        <taxon>Puia</taxon>
    </lineage>
</organism>
<reference evidence="1" key="1">
    <citation type="journal article" date="2014" name="Int. J. Syst. Evol. Microbiol.">
        <title>Complete genome sequence of Corynebacterium casei LMG S-19264T (=DSM 44701T), isolated from a smear-ripened cheese.</title>
        <authorList>
            <consortium name="US DOE Joint Genome Institute (JGI-PGF)"/>
            <person name="Walter F."/>
            <person name="Albersmeier A."/>
            <person name="Kalinowski J."/>
            <person name="Ruckert C."/>
        </authorList>
    </citation>
    <scope>NUCLEOTIDE SEQUENCE</scope>
    <source>
        <strain evidence="1">CGMCC 1.15448</strain>
    </source>
</reference>
<evidence type="ECO:0000313" key="2">
    <source>
        <dbReference type="Proteomes" id="UP000607559"/>
    </source>
</evidence>
<gene>
    <name evidence="1" type="ORF">GCM10011511_15450</name>
</gene>
<name>A0A8J2UBD0_9BACT</name>
<evidence type="ECO:0000313" key="1">
    <source>
        <dbReference type="EMBL" id="GGA92946.1"/>
    </source>
</evidence>
<reference evidence="1" key="2">
    <citation type="submission" date="2020-09" db="EMBL/GenBank/DDBJ databases">
        <authorList>
            <person name="Sun Q."/>
            <person name="Zhou Y."/>
        </authorList>
    </citation>
    <scope>NUCLEOTIDE SEQUENCE</scope>
    <source>
        <strain evidence="1">CGMCC 1.15448</strain>
    </source>
</reference>
<dbReference type="EMBL" id="BMJC01000001">
    <property type="protein sequence ID" value="GGA92946.1"/>
    <property type="molecule type" value="Genomic_DNA"/>
</dbReference>
<dbReference type="Proteomes" id="UP000607559">
    <property type="component" value="Unassembled WGS sequence"/>
</dbReference>
<sequence>MPVTEQQNTTRANPIPNPYYPLEEIIELCHKRNYTEEVLGFREQPGFIAERFRKAHAVMLLRSSNTRSPKNFTMSFPTASYTENDRIQFKFNMDYNPVNDTLRLRGITALLNPTDLAGKRQWENQKIFLLTDTRRLPDSREIYNILTEHRFQQARELYNSITTAPITRNTLHV</sequence>
<accession>A0A8J2UBD0</accession>
<dbReference type="AlphaFoldDB" id="A0A8J2UBD0"/>